<feature type="region of interest" description="Disordered" evidence="1">
    <location>
        <begin position="77"/>
        <end position="96"/>
    </location>
</feature>
<name>A0A0S4IXW9_BODSA</name>
<keyword evidence="2" id="KW-0812">Transmembrane</keyword>
<dbReference type="Proteomes" id="UP000051952">
    <property type="component" value="Unassembled WGS sequence"/>
</dbReference>
<evidence type="ECO:0000313" key="4">
    <source>
        <dbReference type="Proteomes" id="UP000051952"/>
    </source>
</evidence>
<gene>
    <name evidence="3" type="ORF">BSAL_72920</name>
</gene>
<dbReference type="EMBL" id="CYKH01000592">
    <property type="protein sequence ID" value="CUG06498.1"/>
    <property type="molecule type" value="Genomic_DNA"/>
</dbReference>
<evidence type="ECO:0000256" key="2">
    <source>
        <dbReference type="SAM" id="Phobius"/>
    </source>
</evidence>
<dbReference type="VEuPathDB" id="TriTrypDB:BSAL_72920"/>
<reference evidence="4" key="1">
    <citation type="submission" date="2015-09" db="EMBL/GenBank/DDBJ databases">
        <authorList>
            <consortium name="Pathogen Informatics"/>
        </authorList>
    </citation>
    <scope>NUCLEOTIDE SEQUENCE [LARGE SCALE GENOMIC DNA]</scope>
    <source>
        <strain evidence="4">Lake Konstanz</strain>
    </source>
</reference>
<feature type="transmembrane region" description="Helical" evidence="2">
    <location>
        <begin position="42"/>
        <end position="59"/>
    </location>
</feature>
<keyword evidence="4" id="KW-1185">Reference proteome</keyword>
<evidence type="ECO:0000313" key="3">
    <source>
        <dbReference type="EMBL" id="CUG06498.1"/>
    </source>
</evidence>
<evidence type="ECO:0000256" key="1">
    <source>
        <dbReference type="SAM" id="MobiDB-lite"/>
    </source>
</evidence>
<proteinExistence type="predicted"/>
<keyword evidence="2" id="KW-0472">Membrane</keyword>
<accession>A0A0S4IXW9</accession>
<dbReference type="AlphaFoldDB" id="A0A0S4IXW9"/>
<sequence length="611" mass="67496">MHSNTFHGFHEHTRDDDLSNRSLVAVNEATTTTKSGRNKMRLVATFVLMSFGILYWISVAGDAQDISYVLVLQQQQPEPQSSRRKDNNAVLSAPHNDRQLETLSVTSAPTTAARYTPALRYIQHLNTSCIMRLQHAVSKWMSCVDGSVSAAAGSSRWSKHNPCGFIDIPSFHDPLVTGLMMSHVLEAHGDSTLRELLKLMIGGLKMEGTLDKKDASAALRAPKYFMRWLGRPNETQHVNAFRDVRERKRSTGGSLLHRHRCFGEIVESALTLIHATTSSGLVVDDSGGAPPLLPYRHNFGGAAAASSIASPLALRFMFRFDFVPVSFFEQLNGTIPLLQPPANSTESTSVECQELAAAGGSVTMHKPTSFFDGDAAQRIILLATGSHTAKIIASNQSAQVYSRRLVTEPAFAVDELFRLVIMDTEDYIIRRLLGLIVVRNPTTREPVSLQRLLPASMKSSSTVNIDAAVAPADAIIIFEEDLECESMNEAKQQGFRDMALHCPLMRTLLQRINELLRIHIHFTFSSLTSGDVGAMHRHSALKQLLTKDQRLTVGQRVIYVPLLDCHGGGKFQYTPSKPYCTRDGIHLRTKFIRKKVSVLLNVLLGLAKCSA</sequence>
<organism evidence="3 4">
    <name type="scientific">Bodo saltans</name>
    <name type="common">Flagellated protozoan</name>
    <dbReference type="NCBI Taxonomy" id="75058"/>
    <lineage>
        <taxon>Eukaryota</taxon>
        <taxon>Discoba</taxon>
        <taxon>Euglenozoa</taxon>
        <taxon>Kinetoplastea</taxon>
        <taxon>Metakinetoplastina</taxon>
        <taxon>Eubodonida</taxon>
        <taxon>Bodonidae</taxon>
        <taxon>Bodo</taxon>
    </lineage>
</organism>
<protein>
    <submittedName>
        <fullName evidence="3">GPI-anchored surface protein, putative</fullName>
    </submittedName>
</protein>
<keyword evidence="2" id="KW-1133">Transmembrane helix</keyword>